<evidence type="ECO:0000256" key="6">
    <source>
        <dbReference type="ARBA" id="ARBA00023139"/>
    </source>
</evidence>
<dbReference type="GO" id="GO:0016020">
    <property type="term" value="C:membrane"/>
    <property type="evidence" value="ECO:0007669"/>
    <property type="project" value="UniProtKB-SubCell"/>
</dbReference>
<evidence type="ECO:0000256" key="2">
    <source>
        <dbReference type="ARBA" id="ARBA00007886"/>
    </source>
</evidence>
<dbReference type="PROSITE" id="PS51257">
    <property type="entry name" value="PROKAR_LIPOPROTEIN"/>
    <property type="match status" value="1"/>
</dbReference>
<keyword evidence="4" id="KW-0732">Signal</keyword>
<comment type="similarity">
    <text evidence="2">Belongs to the GerABKC lipoprotein family.</text>
</comment>
<evidence type="ECO:0000259" key="9">
    <source>
        <dbReference type="Pfam" id="PF25198"/>
    </source>
</evidence>
<dbReference type="AlphaFoldDB" id="A0AAJ5URS8"/>
<dbReference type="InterPro" id="IPR008844">
    <property type="entry name" value="Spore_GerAC-like"/>
</dbReference>
<dbReference type="RefSeq" id="WP_274793346.1">
    <property type="nucleotide sequence ID" value="NZ_CP113527.1"/>
</dbReference>
<gene>
    <name evidence="10" type="ORF">OU989_12395</name>
</gene>
<keyword evidence="7" id="KW-0449">Lipoprotein</keyword>
<proteinExistence type="inferred from homology"/>
<evidence type="ECO:0000313" key="10">
    <source>
        <dbReference type="EMBL" id="WDV05113.1"/>
    </source>
</evidence>
<evidence type="ECO:0000256" key="1">
    <source>
        <dbReference type="ARBA" id="ARBA00004635"/>
    </source>
</evidence>
<reference evidence="10" key="1">
    <citation type="submission" date="2022-11" db="EMBL/GenBank/DDBJ databases">
        <title>Lysinibacillus irui.</title>
        <authorList>
            <person name="Akintayo S.O."/>
        </authorList>
    </citation>
    <scope>NUCLEOTIDE SEQUENCE</scope>
    <source>
        <strain evidence="10">IRB4-01</strain>
    </source>
</reference>
<sequence>MPIIKHTLSFILLLFIILLLGGCWSKRELNELAIVTAFGVDKSEELVEISVQIVNPSQVASNKASSFQVPVFTYHAKGKSLFDAMRKLTTLTPRKPYYSHAQIIIIGEEMAKEGMNSILDLLQRDPEGRSEFNIIIAHESTAQEILSILTPLEDIPASKLFKSLKDTEATWGTTESVILDDLVQSLGHIDNSAVLPNIQIHGDADAGKSSSNVEKIKSPAQLQYGGLAVFKNYKLIGFLTEEESRNYNFLHNNIKSTFETLACPEQGKISTEIIQSSTKVTGRIQHDIPSITIQLDIEQNVAEISCPLDLTKPKTIDALNKATSKQIKESIERTIQTIQQTYQADILKFGEVLHREDYKAWNRIKKDWSTLYPELEVNLVVDVQTKGVGTATKLKLNKK</sequence>
<evidence type="ECO:0000256" key="7">
    <source>
        <dbReference type="ARBA" id="ARBA00023288"/>
    </source>
</evidence>
<evidence type="ECO:0000256" key="4">
    <source>
        <dbReference type="ARBA" id="ARBA00022729"/>
    </source>
</evidence>
<dbReference type="PANTHER" id="PTHR35789">
    <property type="entry name" value="SPORE GERMINATION PROTEIN B3"/>
    <property type="match status" value="1"/>
</dbReference>
<feature type="domain" description="Spore germination GerAC-like C-terminal" evidence="8">
    <location>
        <begin position="226"/>
        <end position="389"/>
    </location>
</feature>
<evidence type="ECO:0000313" key="11">
    <source>
        <dbReference type="Proteomes" id="UP001219585"/>
    </source>
</evidence>
<keyword evidence="6" id="KW-0564">Palmitate</keyword>
<dbReference type="EMBL" id="CP113527">
    <property type="protein sequence ID" value="WDV05113.1"/>
    <property type="molecule type" value="Genomic_DNA"/>
</dbReference>
<name>A0AAJ5URS8_9BACI</name>
<evidence type="ECO:0000256" key="5">
    <source>
        <dbReference type="ARBA" id="ARBA00023136"/>
    </source>
</evidence>
<dbReference type="KEGG" id="liu:OU989_12395"/>
<dbReference type="PANTHER" id="PTHR35789:SF1">
    <property type="entry name" value="SPORE GERMINATION PROTEIN B3"/>
    <property type="match status" value="1"/>
</dbReference>
<organism evidence="10 11">
    <name type="scientific">Lysinibacillus irui</name>
    <dbReference type="NCBI Taxonomy" id="2998077"/>
    <lineage>
        <taxon>Bacteria</taxon>
        <taxon>Bacillati</taxon>
        <taxon>Bacillota</taxon>
        <taxon>Bacilli</taxon>
        <taxon>Bacillales</taxon>
        <taxon>Bacillaceae</taxon>
        <taxon>Lysinibacillus</taxon>
    </lineage>
</organism>
<protein>
    <submittedName>
        <fullName evidence="10">Ger(X)C family spore germination protein</fullName>
    </submittedName>
</protein>
<dbReference type="NCBIfam" id="TIGR02887">
    <property type="entry name" value="spore_ger_x_C"/>
    <property type="match status" value="1"/>
</dbReference>
<dbReference type="InterPro" id="IPR057336">
    <property type="entry name" value="GerAC_N"/>
</dbReference>
<dbReference type="Pfam" id="PF25198">
    <property type="entry name" value="Spore_GerAC_N"/>
    <property type="match status" value="1"/>
</dbReference>
<keyword evidence="3" id="KW-0309">Germination</keyword>
<dbReference type="GO" id="GO:0009847">
    <property type="term" value="P:spore germination"/>
    <property type="evidence" value="ECO:0007669"/>
    <property type="project" value="InterPro"/>
</dbReference>
<evidence type="ECO:0000259" key="8">
    <source>
        <dbReference type="Pfam" id="PF05504"/>
    </source>
</evidence>
<evidence type="ECO:0000256" key="3">
    <source>
        <dbReference type="ARBA" id="ARBA00022544"/>
    </source>
</evidence>
<dbReference type="InterPro" id="IPR046953">
    <property type="entry name" value="Spore_GerAC-like_C"/>
</dbReference>
<comment type="subcellular location">
    <subcellularLocation>
        <location evidence="1">Membrane</location>
        <topology evidence="1">Lipid-anchor</topology>
    </subcellularLocation>
</comment>
<dbReference type="Proteomes" id="UP001219585">
    <property type="component" value="Chromosome"/>
</dbReference>
<keyword evidence="5" id="KW-0472">Membrane</keyword>
<dbReference type="Pfam" id="PF05504">
    <property type="entry name" value="Spore_GerAC"/>
    <property type="match status" value="1"/>
</dbReference>
<dbReference type="InterPro" id="IPR038501">
    <property type="entry name" value="Spore_GerAC_C_sf"/>
</dbReference>
<dbReference type="Gene3D" id="3.30.300.210">
    <property type="entry name" value="Nutrient germinant receptor protein C, domain 3"/>
    <property type="match status" value="1"/>
</dbReference>
<accession>A0AAJ5URS8</accession>
<feature type="domain" description="Spore germination protein N-terminal" evidence="9">
    <location>
        <begin position="26"/>
        <end position="199"/>
    </location>
</feature>